<evidence type="ECO:0000313" key="3">
    <source>
        <dbReference type="EMBL" id="KIJ99709.1"/>
    </source>
</evidence>
<evidence type="ECO:0000313" key="4">
    <source>
        <dbReference type="Proteomes" id="UP000054477"/>
    </source>
</evidence>
<keyword evidence="2" id="KW-0472">Membrane</keyword>
<gene>
    <name evidence="3" type="ORF">K443DRAFT_679739</name>
</gene>
<feature type="region of interest" description="Disordered" evidence="1">
    <location>
        <begin position="26"/>
        <end position="55"/>
    </location>
</feature>
<keyword evidence="2" id="KW-1133">Transmembrane helix</keyword>
<reference evidence="3 4" key="1">
    <citation type="submission" date="2014-04" db="EMBL/GenBank/DDBJ databases">
        <authorList>
            <consortium name="DOE Joint Genome Institute"/>
            <person name="Kuo A."/>
            <person name="Kohler A."/>
            <person name="Nagy L.G."/>
            <person name="Floudas D."/>
            <person name="Copeland A."/>
            <person name="Barry K.W."/>
            <person name="Cichocki N."/>
            <person name="Veneault-Fourrey C."/>
            <person name="LaButti K."/>
            <person name="Lindquist E.A."/>
            <person name="Lipzen A."/>
            <person name="Lundell T."/>
            <person name="Morin E."/>
            <person name="Murat C."/>
            <person name="Sun H."/>
            <person name="Tunlid A."/>
            <person name="Henrissat B."/>
            <person name="Grigoriev I.V."/>
            <person name="Hibbett D.S."/>
            <person name="Martin F."/>
            <person name="Nordberg H.P."/>
            <person name="Cantor M.N."/>
            <person name="Hua S.X."/>
        </authorList>
    </citation>
    <scope>NUCLEOTIDE SEQUENCE [LARGE SCALE GENOMIC DNA]</scope>
    <source>
        <strain evidence="3 4">LaAM-08-1</strain>
    </source>
</reference>
<dbReference type="OrthoDB" id="3350156at2759"/>
<dbReference type="EMBL" id="KN838641">
    <property type="protein sequence ID" value="KIJ99709.1"/>
    <property type="molecule type" value="Genomic_DNA"/>
</dbReference>
<evidence type="ECO:0000256" key="1">
    <source>
        <dbReference type="SAM" id="MobiDB-lite"/>
    </source>
</evidence>
<proteinExistence type="predicted"/>
<keyword evidence="4" id="KW-1185">Reference proteome</keyword>
<dbReference type="InterPro" id="IPR027417">
    <property type="entry name" value="P-loop_NTPase"/>
</dbReference>
<dbReference type="HOGENOM" id="CLU_020369_0_0_1"/>
<sequence length="453" mass="50131">MEGNISTSTSTVRSLHQNISEINTYLAANNGSAPSSPRSSALPSPPDSPSSDVSSLPSVSSSFFFSSSAASPRQSRPHSDHGRDTTEALIIPCLTMPSALCRPTPYGQTLGELRLLVLGSQGAGKSFLTGLLLEDNEDVVEVGTWEDAEYGKVLRASTDWIEHKDNHGLEKFEPTRNVEIIELPGYNYHTDGHELITNIKTIIHSPFNAVSDVLHPDQQPSAVVANLISSASTPLYTALVFLLPSAPTVLDQLIIDNLGNDIPIIVLPRLRDLGSAKLSSFRPANAVALRAGLFHSPETLTLLRTEAADRFLRWREVERSVDHVHQAQRERDVHREKQRWDKAKWESEWMVTLSQDVSKRVREGTITERDIKRLQPQRAERSISSSRLYANPPPFDPLHLPSLLMFSVSLLDPLRSRIGSTFSKFWDALGEFHVRFALIGGFCVGVGVGFFVR</sequence>
<feature type="transmembrane region" description="Helical" evidence="2">
    <location>
        <begin position="432"/>
        <end position="452"/>
    </location>
</feature>
<dbReference type="Gene3D" id="3.40.50.300">
    <property type="entry name" value="P-loop containing nucleotide triphosphate hydrolases"/>
    <property type="match status" value="1"/>
</dbReference>
<reference evidence="4" key="2">
    <citation type="submission" date="2015-01" db="EMBL/GenBank/DDBJ databases">
        <title>Evolutionary Origins and Diversification of the Mycorrhizal Mutualists.</title>
        <authorList>
            <consortium name="DOE Joint Genome Institute"/>
            <consortium name="Mycorrhizal Genomics Consortium"/>
            <person name="Kohler A."/>
            <person name="Kuo A."/>
            <person name="Nagy L.G."/>
            <person name="Floudas D."/>
            <person name="Copeland A."/>
            <person name="Barry K.W."/>
            <person name="Cichocki N."/>
            <person name="Veneault-Fourrey C."/>
            <person name="LaButti K."/>
            <person name="Lindquist E.A."/>
            <person name="Lipzen A."/>
            <person name="Lundell T."/>
            <person name="Morin E."/>
            <person name="Murat C."/>
            <person name="Riley R."/>
            <person name="Ohm R."/>
            <person name="Sun H."/>
            <person name="Tunlid A."/>
            <person name="Henrissat B."/>
            <person name="Grigoriev I.V."/>
            <person name="Hibbett D.S."/>
            <person name="Martin F."/>
        </authorList>
    </citation>
    <scope>NUCLEOTIDE SEQUENCE [LARGE SCALE GENOMIC DNA]</scope>
    <source>
        <strain evidence="4">LaAM-08-1</strain>
    </source>
</reference>
<feature type="compositionally biased region" description="Low complexity" evidence="1">
    <location>
        <begin position="32"/>
        <end position="42"/>
    </location>
</feature>
<organism evidence="3 4">
    <name type="scientific">Laccaria amethystina LaAM-08-1</name>
    <dbReference type="NCBI Taxonomy" id="1095629"/>
    <lineage>
        <taxon>Eukaryota</taxon>
        <taxon>Fungi</taxon>
        <taxon>Dikarya</taxon>
        <taxon>Basidiomycota</taxon>
        <taxon>Agaricomycotina</taxon>
        <taxon>Agaricomycetes</taxon>
        <taxon>Agaricomycetidae</taxon>
        <taxon>Agaricales</taxon>
        <taxon>Agaricineae</taxon>
        <taxon>Hydnangiaceae</taxon>
        <taxon>Laccaria</taxon>
    </lineage>
</organism>
<accession>A0A0C9WP75</accession>
<dbReference type="AlphaFoldDB" id="A0A0C9WP75"/>
<protein>
    <recommendedName>
        <fullName evidence="5">Septin-type G domain-containing protein</fullName>
    </recommendedName>
</protein>
<evidence type="ECO:0000256" key="2">
    <source>
        <dbReference type="SAM" id="Phobius"/>
    </source>
</evidence>
<keyword evidence="2" id="KW-0812">Transmembrane</keyword>
<dbReference type="Proteomes" id="UP000054477">
    <property type="component" value="Unassembled WGS sequence"/>
</dbReference>
<evidence type="ECO:0008006" key="5">
    <source>
        <dbReference type="Google" id="ProtNLM"/>
    </source>
</evidence>
<name>A0A0C9WP75_9AGAR</name>